<dbReference type="EMBL" id="FMSH01000401">
    <property type="protein sequence ID" value="SCU86609.1"/>
    <property type="molecule type" value="Genomic_DNA"/>
</dbReference>
<dbReference type="AlphaFoldDB" id="A0A1K0JTR4"/>
<proteinExistence type="predicted"/>
<organism evidence="2">
    <name type="scientific">Cupriavidus necator</name>
    <name type="common">Alcaligenes eutrophus</name>
    <name type="synonym">Ralstonia eutropha</name>
    <dbReference type="NCBI Taxonomy" id="106590"/>
    <lineage>
        <taxon>Bacteria</taxon>
        <taxon>Pseudomonadati</taxon>
        <taxon>Pseudomonadota</taxon>
        <taxon>Betaproteobacteria</taxon>
        <taxon>Burkholderiales</taxon>
        <taxon>Burkholderiaceae</taxon>
        <taxon>Cupriavidus</taxon>
    </lineage>
</organism>
<evidence type="ECO:0000256" key="1">
    <source>
        <dbReference type="SAM" id="MobiDB-lite"/>
    </source>
</evidence>
<gene>
    <name evidence="2" type="ORF">CNECB9_460003</name>
</gene>
<evidence type="ECO:0000313" key="2">
    <source>
        <dbReference type="EMBL" id="SCU86609.1"/>
    </source>
</evidence>
<accession>A0A1K0JTR4</accession>
<sequence>MHWLGDLSSRRHWLRVRGYRRGVDRSDGYGRRLDGLLDSRLDLRRSGRVGLWRCRVGCPSMLPGGDGHAKCAGCDDAPHNTEDQAGIAEASGPRSRRARSGVGGGRQHAAARAVGARRRFKGEGGVRKLLVQALDLSNVHGNPLGRKGGDAAGAARQAGCRQRRTGRCPECRAYG</sequence>
<protein>
    <submittedName>
        <fullName evidence="2">Uncharacterized protein</fullName>
    </submittedName>
</protein>
<reference evidence="2" key="1">
    <citation type="submission" date="2016-09" db="EMBL/GenBank/DDBJ databases">
        <authorList>
            <person name="Capua I."/>
            <person name="De Benedictis P."/>
            <person name="Joannis T."/>
            <person name="Lombin L.H."/>
            <person name="Cattoli G."/>
        </authorList>
    </citation>
    <scope>NUCLEOTIDE SEQUENCE</scope>
    <source>
        <strain evidence="2">B9</strain>
    </source>
</reference>
<name>A0A1K0JTR4_CUPNE</name>
<feature type="region of interest" description="Disordered" evidence="1">
    <location>
        <begin position="82"/>
        <end position="116"/>
    </location>
</feature>